<dbReference type="InterPro" id="IPR001965">
    <property type="entry name" value="Znf_PHD"/>
</dbReference>
<evidence type="ECO:0000256" key="2">
    <source>
        <dbReference type="ARBA" id="ARBA00022737"/>
    </source>
</evidence>
<proteinExistence type="inferred from homology"/>
<comment type="similarity">
    <text evidence="5">Belongs to the JADE family.</text>
</comment>
<feature type="compositionally biased region" description="Polar residues" evidence="7">
    <location>
        <begin position="665"/>
        <end position="677"/>
    </location>
</feature>
<evidence type="ECO:0000259" key="8">
    <source>
        <dbReference type="PROSITE" id="PS50016"/>
    </source>
</evidence>
<dbReference type="InterPro" id="IPR039550">
    <property type="entry name" value="JADE3_PHD"/>
</dbReference>
<evidence type="ECO:0000256" key="4">
    <source>
        <dbReference type="ARBA" id="ARBA00022833"/>
    </source>
</evidence>
<dbReference type="FunFam" id="3.30.40.10:FF:000004">
    <property type="entry name" value="Jade family PHD finger 2"/>
    <property type="match status" value="1"/>
</dbReference>
<dbReference type="InterPro" id="IPR019786">
    <property type="entry name" value="Zinc_finger_PHD-type_CS"/>
</dbReference>
<accession>A0A6P8FUQ4</accession>
<dbReference type="InterPro" id="IPR034732">
    <property type="entry name" value="EPHD"/>
</dbReference>
<dbReference type="PROSITE" id="PS01359">
    <property type="entry name" value="ZF_PHD_1"/>
    <property type="match status" value="1"/>
</dbReference>
<dbReference type="SUPFAM" id="SSF57903">
    <property type="entry name" value="FYVE/PHD zinc finger"/>
    <property type="match status" value="1"/>
</dbReference>
<dbReference type="InterPro" id="IPR019787">
    <property type="entry name" value="Znf_PHD-finger"/>
</dbReference>
<dbReference type="RefSeq" id="XP_031430399.1">
    <property type="nucleotide sequence ID" value="XM_031574539.2"/>
</dbReference>
<dbReference type="KEGG" id="char:105895171"/>
<feature type="compositionally biased region" description="Basic and acidic residues" evidence="7">
    <location>
        <begin position="735"/>
        <end position="751"/>
    </location>
</feature>
<feature type="domain" description="PHD-type" evidence="8">
    <location>
        <begin position="201"/>
        <end position="251"/>
    </location>
</feature>
<dbReference type="CTD" id="9767"/>
<gene>
    <name evidence="11" type="primary">jade3</name>
</gene>
<feature type="region of interest" description="Disordered" evidence="7">
    <location>
        <begin position="1"/>
        <end position="41"/>
    </location>
</feature>
<keyword evidence="3 6" id="KW-0863">Zinc-finger</keyword>
<feature type="region of interest" description="Disordered" evidence="7">
    <location>
        <begin position="722"/>
        <end position="815"/>
    </location>
</feature>
<feature type="domain" description="PHD-type" evidence="9">
    <location>
        <begin position="253"/>
        <end position="367"/>
    </location>
</feature>
<evidence type="ECO:0000256" key="1">
    <source>
        <dbReference type="ARBA" id="ARBA00022723"/>
    </source>
</evidence>
<dbReference type="PROSITE" id="PS51805">
    <property type="entry name" value="EPHD"/>
    <property type="match status" value="1"/>
</dbReference>
<dbReference type="CDD" id="cd15681">
    <property type="entry name" value="PHD_JADE3"/>
    <property type="match status" value="1"/>
</dbReference>
<dbReference type="SMART" id="SM00249">
    <property type="entry name" value="PHD"/>
    <property type="match status" value="2"/>
</dbReference>
<dbReference type="FunFam" id="3.30.40.10:FF:000030">
    <property type="entry name" value="Protein Jade-1 isoform 1"/>
    <property type="match status" value="1"/>
</dbReference>
<dbReference type="AlphaFoldDB" id="A0A6P8FUQ4"/>
<dbReference type="PANTHER" id="PTHR13793:SF27">
    <property type="entry name" value="PROTEIN JADE-3"/>
    <property type="match status" value="1"/>
</dbReference>
<dbReference type="InterPro" id="IPR011011">
    <property type="entry name" value="Znf_FYVE_PHD"/>
</dbReference>
<evidence type="ECO:0000256" key="6">
    <source>
        <dbReference type="PROSITE-ProRule" id="PRU00146"/>
    </source>
</evidence>
<dbReference type="PROSITE" id="PS50016">
    <property type="entry name" value="ZF_PHD_2"/>
    <property type="match status" value="1"/>
</dbReference>
<keyword evidence="10" id="KW-1185">Reference proteome</keyword>
<dbReference type="GO" id="GO:0000123">
    <property type="term" value="C:histone acetyltransferase complex"/>
    <property type="evidence" value="ECO:0007669"/>
    <property type="project" value="TreeGrafter"/>
</dbReference>
<keyword evidence="1" id="KW-0479">Metal-binding</keyword>
<dbReference type="Proteomes" id="UP000515152">
    <property type="component" value="Chromosome 10"/>
</dbReference>
<name>A0A6P8FUQ4_CLUHA</name>
<feature type="compositionally biased region" description="Gly residues" evidence="7">
    <location>
        <begin position="787"/>
        <end position="801"/>
    </location>
</feature>
<evidence type="ECO:0000256" key="7">
    <source>
        <dbReference type="SAM" id="MobiDB-lite"/>
    </source>
</evidence>
<feature type="region of interest" description="Disordered" evidence="7">
    <location>
        <begin position="574"/>
        <end position="691"/>
    </location>
</feature>
<dbReference type="Gene3D" id="3.30.40.10">
    <property type="entry name" value="Zinc/RING finger domain, C3HC4 (zinc finger)"/>
    <property type="match status" value="2"/>
</dbReference>
<sequence length="815" mass="89972">MKRLRCSSSSDSSDNESPSTSFSSNKYGSKPGTPASNPKKPAEVFRKDLISAMKLPDSHHVSPEDYYLLADTWRQEWEKGVQVPASPDTILHPSLRAIAEKPKELLYSRPRKYIQCWSQDSADTGYVNINELAEAMCRYDLDDMDLYWLRELNGELVLMGEMPVDELTMERAMEALERQCHENMNYAIETEEGLGIEYDEDVICDVCRSPDSEEGNDMVFCDKCNICVHQACYGIVKVPDGNWLCRTCVLGINPQCLLCPTKGGAMKATRAGTKWAHVSCALWIPEVSIACPERMEPITKVSHIPPSRWALICSLCKTKTGACIQCSVKNCTIPFHVTCAFEHSLEMKTILDEGDEVKFKSYCLKHSKPKDGEPGLSPARPKPPTETEKVGLRAQKLLELEEEFFSLVQPCKLAQELGLSEALVDFIFQYWKLKRKSSYNRPLLPPKEEEENLLLQPQEDSIHTRMRMFMHLRQDLERVRNLCYMVSRREKLKLSQSKAQEQIFNLHVKLINQELCAGLPVSIPVESLLFRPPPRITLKLKMPKLSLGNGKGCSKSGNGPLCPDNSGNLYNRVGGGMGQGKPQLHHGRVRKEGRTNGLMPVMAHSHREGGTSSGPTLPVKPSGKPLALHAALQGHSSGGKGKGDQDWSRPPAPPKSNGFLEKSATVGQRDTSCQTPSEPDARDEVVSTGGKGAAFRKSTMEHFSRSFKEATVSLVRTTEDLRGLDKASRKGSSSAKERLWVKPAGERRAESDGYCPDLELSDSESEAKGKKRQRPGRAQAGSSPAGGDSGKGGGKGGGGGRAKVSLGSRTSKVQR</sequence>
<evidence type="ECO:0000313" key="11">
    <source>
        <dbReference type="RefSeq" id="XP_031430399.1"/>
    </source>
</evidence>
<dbReference type="GO" id="GO:0006357">
    <property type="term" value="P:regulation of transcription by RNA polymerase II"/>
    <property type="evidence" value="ECO:0007669"/>
    <property type="project" value="TreeGrafter"/>
</dbReference>
<evidence type="ECO:0000313" key="10">
    <source>
        <dbReference type="Proteomes" id="UP000515152"/>
    </source>
</evidence>
<reference evidence="11" key="1">
    <citation type="submission" date="2025-08" db="UniProtKB">
        <authorList>
            <consortium name="RefSeq"/>
        </authorList>
    </citation>
    <scope>IDENTIFICATION</scope>
</reference>
<organism evidence="10 11">
    <name type="scientific">Clupea harengus</name>
    <name type="common">Atlantic herring</name>
    <dbReference type="NCBI Taxonomy" id="7950"/>
    <lineage>
        <taxon>Eukaryota</taxon>
        <taxon>Metazoa</taxon>
        <taxon>Chordata</taxon>
        <taxon>Craniata</taxon>
        <taxon>Vertebrata</taxon>
        <taxon>Euteleostomi</taxon>
        <taxon>Actinopterygii</taxon>
        <taxon>Neopterygii</taxon>
        <taxon>Teleostei</taxon>
        <taxon>Clupei</taxon>
        <taxon>Clupeiformes</taxon>
        <taxon>Clupeoidei</taxon>
        <taxon>Clupeidae</taxon>
        <taxon>Clupea</taxon>
    </lineage>
</organism>
<dbReference type="PANTHER" id="PTHR13793">
    <property type="entry name" value="PHD FINGER PROTEINS"/>
    <property type="match status" value="1"/>
</dbReference>
<dbReference type="GeneID" id="105895171"/>
<dbReference type="Pfam" id="PF13831">
    <property type="entry name" value="PHD_2"/>
    <property type="match status" value="1"/>
</dbReference>
<keyword evidence="4" id="KW-0862">Zinc</keyword>
<evidence type="ECO:0000256" key="3">
    <source>
        <dbReference type="ARBA" id="ARBA00022771"/>
    </source>
</evidence>
<evidence type="ECO:0000256" key="5">
    <source>
        <dbReference type="ARBA" id="ARBA00038371"/>
    </source>
</evidence>
<dbReference type="OrthoDB" id="20839at2759"/>
<feature type="region of interest" description="Disordered" evidence="7">
    <location>
        <begin position="369"/>
        <end position="388"/>
    </location>
</feature>
<protein>
    <submittedName>
        <fullName evidence="11">Protein Jade-3</fullName>
    </submittedName>
</protein>
<keyword evidence="2" id="KW-0677">Repeat</keyword>
<feature type="compositionally biased region" description="Low complexity" evidence="7">
    <location>
        <begin position="7"/>
        <end position="24"/>
    </location>
</feature>
<dbReference type="GO" id="GO:0008270">
    <property type="term" value="F:zinc ion binding"/>
    <property type="evidence" value="ECO:0007669"/>
    <property type="project" value="UniProtKB-KW"/>
</dbReference>
<dbReference type="InterPro" id="IPR050701">
    <property type="entry name" value="Histone_Mod_Regulator"/>
</dbReference>
<dbReference type="Pfam" id="PF13832">
    <property type="entry name" value="zf-HC5HC2H_2"/>
    <property type="match status" value="1"/>
</dbReference>
<dbReference type="InterPro" id="IPR013083">
    <property type="entry name" value="Znf_RING/FYVE/PHD"/>
</dbReference>
<evidence type="ECO:0000259" key="9">
    <source>
        <dbReference type="PROSITE" id="PS51805"/>
    </source>
</evidence>